<dbReference type="PANTHER" id="PTHR43321:SF3">
    <property type="entry name" value="GLUTAMATE DECARBOXYLASE"/>
    <property type="match status" value="1"/>
</dbReference>
<dbReference type="RefSeq" id="WP_130565265.1">
    <property type="nucleotide sequence ID" value="NZ_SHLY01000001.1"/>
</dbReference>
<gene>
    <name evidence="9" type="ORF">EXY25_00065</name>
</gene>
<dbReference type="Gene3D" id="3.40.640.10">
    <property type="entry name" value="Type I PLP-dependent aspartate aminotransferase-like (Major domain)"/>
    <property type="match status" value="1"/>
</dbReference>
<dbReference type="InterPro" id="IPR015424">
    <property type="entry name" value="PyrdxlP-dep_Trfase"/>
</dbReference>
<dbReference type="GO" id="GO:0004351">
    <property type="term" value="F:glutamate decarboxylase activity"/>
    <property type="evidence" value="ECO:0007669"/>
    <property type="project" value="UniProtKB-EC"/>
</dbReference>
<dbReference type="Pfam" id="PF00282">
    <property type="entry name" value="Pyridoxal_deC"/>
    <property type="match status" value="1"/>
</dbReference>
<dbReference type="InterPro" id="IPR010107">
    <property type="entry name" value="Glutamate_decarboxylase"/>
</dbReference>
<dbReference type="Gene3D" id="3.90.1150.160">
    <property type="match status" value="1"/>
</dbReference>
<dbReference type="Proteomes" id="UP000292544">
    <property type="component" value="Unassembled WGS sequence"/>
</dbReference>
<dbReference type="SUPFAM" id="SSF53383">
    <property type="entry name" value="PLP-dependent transferases"/>
    <property type="match status" value="1"/>
</dbReference>
<comment type="similarity">
    <text evidence="2 7">Belongs to the group II decarboxylase family.</text>
</comment>
<evidence type="ECO:0000256" key="1">
    <source>
        <dbReference type="ARBA" id="ARBA00001933"/>
    </source>
</evidence>
<dbReference type="PANTHER" id="PTHR43321">
    <property type="entry name" value="GLUTAMATE DECARBOXYLASE"/>
    <property type="match status" value="1"/>
</dbReference>
<comment type="caution">
    <text evidence="9">The sequence shown here is derived from an EMBL/GenBank/DDBJ whole genome shotgun (WGS) entry which is preliminary data.</text>
</comment>
<evidence type="ECO:0000313" key="9">
    <source>
        <dbReference type="EMBL" id="TAA47684.1"/>
    </source>
</evidence>
<evidence type="ECO:0000256" key="2">
    <source>
        <dbReference type="ARBA" id="ARBA00009533"/>
    </source>
</evidence>
<organism evidence="9 10">
    <name type="scientific">Corallincola spongiicola</name>
    <dbReference type="NCBI Taxonomy" id="2520508"/>
    <lineage>
        <taxon>Bacteria</taxon>
        <taxon>Pseudomonadati</taxon>
        <taxon>Pseudomonadota</taxon>
        <taxon>Gammaproteobacteria</taxon>
        <taxon>Alteromonadales</taxon>
        <taxon>Psychromonadaceae</taxon>
        <taxon>Corallincola</taxon>
    </lineage>
</organism>
<evidence type="ECO:0000256" key="8">
    <source>
        <dbReference type="RuleBase" id="RU361171"/>
    </source>
</evidence>
<dbReference type="EMBL" id="SHLY01000001">
    <property type="protein sequence ID" value="TAA47684.1"/>
    <property type="molecule type" value="Genomic_DNA"/>
</dbReference>
<dbReference type="NCBIfam" id="TIGR01788">
    <property type="entry name" value="Glu-decarb-GAD"/>
    <property type="match status" value="1"/>
</dbReference>
<evidence type="ECO:0000256" key="5">
    <source>
        <dbReference type="ARBA" id="ARBA00023239"/>
    </source>
</evidence>
<proteinExistence type="inferred from homology"/>
<protein>
    <recommendedName>
        <fullName evidence="3 8">Glutamate decarboxylase</fullName>
        <ecNumber evidence="3 8">4.1.1.15</ecNumber>
    </recommendedName>
</protein>
<reference evidence="10" key="1">
    <citation type="submission" date="2019-02" db="EMBL/GenBank/DDBJ databases">
        <title>Draft genome sequence of Muricauda sp. 176CP4-71.</title>
        <authorList>
            <person name="Park J.-S."/>
        </authorList>
    </citation>
    <scope>NUCLEOTIDE SEQUENCE [LARGE SCALE GENOMIC DNA]</scope>
    <source>
        <strain evidence="10">176GS2-150</strain>
    </source>
</reference>
<keyword evidence="4 7" id="KW-0663">Pyridoxal phosphate</keyword>
<dbReference type="EC" id="4.1.1.15" evidence="3 8"/>
<dbReference type="InterPro" id="IPR015421">
    <property type="entry name" value="PyrdxlP-dep_Trfase_major"/>
</dbReference>
<evidence type="ECO:0000256" key="4">
    <source>
        <dbReference type="ARBA" id="ARBA00022898"/>
    </source>
</evidence>
<evidence type="ECO:0000256" key="6">
    <source>
        <dbReference type="ARBA" id="ARBA00048868"/>
    </source>
</evidence>
<evidence type="ECO:0000313" key="10">
    <source>
        <dbReference type="Proteomes" id="UP000292544"/>
    </source>
</evidence>
<comment type="catalytic activity">
    <reaction evidence="6 8">
        <text>L-glutamate + H(+) = 4-aminobutanoate + CO2</text>
        <dbReference type="Rhea" id="RHEA:17785"/>
        <dbReference type="ChEBI" id="CHEBI:15378"/>
        <dbReference type="ChEBI" id="CHEBI:16526"/>
        <dbReference type="ChEBI" id="CHEBI:29985"/>
        <dbReference type="ChEBI" id="CHEBI:59888"/>
        <dbReference type="EC" id="4.1.1.15"/>
    </reaction>
</comment>
<name>A0ABY1WSG6_9GAMM</name>
<evidence type="ECO:0000256" key="3">
    <source>
        <dbReference type="ARBA" id="ARBA00012421"/>
    </source>
</evidence>
<accession>A0ABY1WSG6</accession>
<dbReference type="InterPro" id="IPR002129">
    <property type="entry name" value="PyrdxlP-dep_de-COase"/>
</dbReference>
<comment type="cofactor">
    <cofactor evidence="1 7">
        <name>pyridoxal 5'-phosphate</name>
        <dbReference type="ChEBI" id="CHEBI:597326"/>
    </cofactor>
</comment>
<keyword evidence="10" id="KW-1185">Reference proteome</keyword>
<evidence type="ECO:0000256" key="7">
    <source>
        <dbReference type="RuleBase" id="RU000382"/>
    </source>
</evidence>
<keyword evidence="5 7" id="KW-0456">Lyase</keyword>
<sequence>MSNKDEHNDPNISMYEEFQLEIGDNEFPKTGVSARSAKARLEAHMWTDANPMLNLSSFVTTFIEPELKELEGAHAHVNYVDHDMYPKTYDLETRMVNMIHQLWNGPADVEPYGAATVGSSEACMLAGLAHKWNWREARKAAGKDASKPNMVTGGNVQIVWKKFMKYFDVEAKIVPLEVGNYRLTAEHLDEYVDENTICVVAIAGQTFTGEDDEIQEIHDWLDAYEKKTGISIPLHIDGASGGFVNPFLYPDYEWDFRLPRVQSINASGHKFGLVNPGLGWIVFRDKKVFNEDLIFYVNYLGGESPTATLNFSRNAAPIIAQAYQFMRYGFEGYKRIMELTMDNTVHLRDLLLESGYFEVMNKTQRIPVVALTLKDHVKNFNEFDVSAKVREKGWVLSAYTMPPKAETVVSLRIVVRAHLNKHVIGQLAEDIINACKYLEEHGGTATPPALHSHDKSSPKC</sequence>
<keyword evidence="8" id="KW-0210">Decarboxylase</keyword>